<evidence type="ECO:0008006" key="2">
    <source>
        <dbReference type="Google" id="ProtNLM"/>
    </source>
</evidence>
<name>X1TN70_9ZZZZ</name>
<dbReference type="GO" id="GO:0016811">
    <property type="term" value="F:hydrolase activity, acting on carbon-nitrogen (but not peptide) bonds, in linear amides"/>
    <property type="evidence" value="ECO:0007669"/>
    <property type="project" value="UniProtKB-ARBA"/>
</dbReference>
<dbReference type="InterPro" id="IPR000246">
    <property type="entry name" value="Peptidase_T2"/>
</dbReference>
<evidence type="ECO:0000313" key="1">
    <source>
        <dbReference type="EMBL" id="GAI88990.1"/>
    </source>
</evidence>
<feature type="non-terminal residue" evidence="1">
    <location>
        <position position="1"/>
    </location>
</feature>
<dbReference type="PANTHER" id="PTHR10188:SF6">
    <property type="entry name" value="N(4)-(BETA-N-ACETYLGLUCOSAMINYL)-L-ASPARAGINASE"/>
    <property type="match status" value="1"/>
</dbReference>
<dbReference type="PANTHER" id="PTHR10188">
    <property type="entry name" value="L-ASPARAGINASE"/>
    <property type="match status" value="1"/>
</dbReference>
<dbReference type="InterPro" id="IPR029055">
    <property type="entry name" value="Ntn_hydrolases_N"/>
</dbReference>
<comment type="caution">
    <text evidence="1">The sequence shown here is derived from an EMBL/GenBank/DDBJ whole genome shotgun (WGS) entry which is preliminary data.</text>
</comment>
<reference evidence="1" key="1">
    <citation type="journal article" date="2014" name="Front. Microbiol.">
        <title>High frequency of phylogenetically diverse reductive dehalogenase-homologous genes in deep subseafloor sedimentary metagenomes.</title>
        <authorList>
            <person name="Kawai M."/>
            <person name="Futagami T."/>
            <person name="Toyoda A."/>
            <person name="Takaki Y."/>
            <person name="Nishi S."/>
            <person name="Hori S."/>
            <person name="Arai W."/>
            <person name="Tsubouchi T."/>
            <person name="Morono Y."/>
            <person name="Uchiyama I."/>
            <person name="Ito T."/>
            <person name="Fujiyama A."/>
            <person name="Inagaki F."/>
            <person name="Takami H."/>
        </authorList>
    </citation>
    <scope>NUCLEOTIDE SEQUENCE</scope>
    <source>
        <strain evidence="1">Expedition CK06-06</strain>
    </source>
</reference>
<dbReference type="Gene3D" id="3.60.20.30">
    <property type="entry name" value="(Glycosyl)asparaginase"/>
    <property type="match status" value="1"/>
</dbReference>
<dbReference type="AlphaFoldDB" id="X1TN70"/>
<protein>
    <recommendedName>
        <fullName evidence="2">Beta-aspartyl-peptidase</fullName>
    </recommendedName>
</protein>
<organism evidence="1">
    <name type="scientific">marine sediment metagenome</name>
    <dbReference type="NCBI Taxonomy" id="412755"/>
    <lineage>
        <taxon>unclassified sequences</taxon>
        <taxon>metagenomes</taxon>
        <taxon>ecological metagenomes</taxon>
    </lineage>
</organism>
<proteinExistence type="predicted"/>
<dbReference type="SUPFAM" id="SSF56235">
    <property type="entry name" value="N-terminal nucleophile aminohydrolases (Ntn hydrolases)"/>
    <property type="match status" value="1"/>
</dbReference>
<dbReference type="EMBL" id="BARW01024133">
    <property type="protein sequence ID" value="GAI88990.1"/>
    <property type="molecule type" value="Genomic_DNA"/>
</dbReference>
<sequence>RTCAVSCTGHGEYFIRATVAHDISALMEYGKMTVEQAAETVVMDKLVEMGGSGGIIAIDAKGNIAMPFNTNGMYRGHVNSSGNVTIKIYGDE</sequence>
<dbReference type="Pfam" id="PF01112">
    <property type="entry name" value="Asparaginase_2"/>
    <property type="match status" value="1"/>
</dbReference>
<accession>X1TN70</accession>
<gene>
    <name evidence="1" type="ORF">S12H4_39855</name>
</gene>